<evidence type="ECO:0000256" key="1">
    <source>
        <dbReference type="ARBA" id="ARBA00022801"/>
    </source>
</evidence>
<dbReference type="AlphaFoldDB" id="A0A420Y1A6"/>
<dbReference type="GO" id="GO:0016788">
    <property type="term" value="F:hydrolase activity, acting on ester bonds"/>
    <property type="evidence" value="ECO:0007669"/>
    <property type="project" value="UniProtKB-ARBA"/>
</dbReference>
<sequence>MSAAAGSKPAPLAHPPHLSRLESSTHRHAIVEHLQIEVSDAYPVSFVPGYLHLPPAFTSAKDQSHHQTAAILLSGAGGGVVGPSSIYLSLACKLASLPVGIPTLRLDYRYPARNKPCCNDVLAAMQYLQDMYSLSRFVLVGWSFGGAPVFTVGGQDQRVMGCATVASQTAETEGIRNLSPRPVLLLHGTGDRTLSDYCSRRLYDMYGGKGERRLELFEGDNHALTCHARQAEELVGEFIARCAGVGIGEEERKGVLGVDVVDYEERRELMERGGDLRGNERTE</sequence>
<dbReference type="EMBL" id="QVQW01000072">
    <property type="protein sequence ID" value="RKU41550.1"/>
    <property type="molecule type" value="Genomic_DNA"/>
</dbReference>
<comment type="caution">
    <text evidence="2">The sequence shown here is derived from an EMBL/GenBank/DDBJ whole genome shotgun (WGS) entry which is preliminary data.</text>
</comment>
<dbReference type="OrthoDB" id="269227at2759"/>
<evidence type="ECO:0008006" key="4">
    <source>
        <dbReference type="Google" id="ProtNLM"/>
    </source>
</evidence>
<dbReference type="PANTHER" id="PTHR22946">
    <property type="entry name" value="DIENELACTONE HYDROLASE DOMAIN-CONTAINING PROTEIN-RELATED"/>
    <property type="match status" value="1"/>
</dbReference>
<gene>
    <name evidence="2" type="ORF">DL546_002006</name>
</gene>
<name>A0A420Y1A6_9PEZI</name>
<dbReference type="Gene3D" id="3.40.50.1820">
    <property type="entry name" value="alpha/beta hydrolase"/>
    <property type="match status" value="1"/>
</dbReference>
<protein>
    <recommendedName>
        <fullName evidence="4">AB hydrolase-1 domain-containing protein</fullName>
    </recommendedName>
</protein>
<evidence type="ECO:0000313" key="3">
    <source>
        <dbReference type="Proteomes" id="UP000275385"/>
    </source>
</evidence>
<dbReference type="InterPro" id="IPR029058">
    <property type="entry name" value="AB_hydrolase_fold"/>
</dbReference>
<dbReference type="SUPFAM" id="SSF53474">
    <property type="entry name" value="alpha/beta-Hydrolases"/>
    <property type="match status" value="1"/>
</dbReference>
<organism evidence="2 3">
    <name type="scientific">Coniochaeta pulveracea</name>
    <dbReference type="NCBI Taxonomy" id="177199"/>
    <lineage>
        <taxon>Eukaryota</taxon>
        <taxon>Fungi</taxon>
        <taxon>Dikarya</taxon>
        <taxon>Ascomycota</taxon>
        <taxon>Pezizomycotina</taxon>
        <taxon>Sordariomycetes</taxon>
        <taxon>Sordariomycetidae</taxon>
        <taxon>Coniochaetales</taxon>
        <taxon>Coniochaetaceae</taxon>
        <taxon>Coniochaeta</taxon>
    </lineage>
</organism>
<evidence type="ECO:0000313" key="2">
    <source>
        <dbReference type="EMBL" id="RKU41550.1"/>
    </source>
</evidence>
<accession>A0A420Y1A6</accession>
<keyword evidence="3" id="KW-1185">Reference proteome</keyword>
<dbReference type="Proteomes" id="UP000275385">
    <property type="component" value="Unassembled WGS sequence"/>
</dbReference>
<keyword evidence="1" id="KW-0378">Hydrolase</keyword>
<dbReference type="PANTHER" id="PTHR22946:SF9">
    <property type="entry name" value="POLYKETIDE TRANSFERASE AF380"/>
    <property type="match status" value="1"/>
</dbReference>
<reference evidence="2 3" key="1">
    <citation type="submission" date="2018-08" db="EMBL/GenBank/DDBJ databases">
        <title>Draft genome of the lignicolous fungus Coniochaeta pulveracea.</title>
        <authorList>
            <person name="Borstlap C.J."/>
            <person name="De Witt R.N."/>
            <person name="Botha A."/>
            <person name="Volschenk H."/>
        </authorList>
    </citation>
    <scope>NUCLEOTIDE SEQUENCE [LARGE SCALE GENOMIC DNA]</scope>
    <source>
        <strain evidence="2 3">CAB683</strain>
    </source>
</reference>
<dbReference type="InterPro" id="IPR050261">
    <property type="entry name" value="FrsA_esterase"/>
</dbReference>
<proteinExistence type="predicted"/>